<reference evidence="3" key="1">
    <citation type="submission" date="2014-02" db="EMBL/GenBank/DDBJ databases">
        <title>Expanding our view of genomic diversity in Candidatus Accumulibacter clades.</title>
        <authorList>
            <person name="Skennerton C.T."/>
            <person name="Barr J.J."/>
            <person name="Slater F.R."/>
            <person name="Bond P.L."/>
            <person name="Tyson G.W."/>
        </authorList>
    </citation>
    <scope>NUCLEOTIDE SEQUENCE [LARGE SCALE GENOMIC DNA]</scope>
</reference>
<feature type="transmembrane region" description="Helical" evidence="2">
    <location>
        <begin position="132"/>
        <end position="149"/>
    </location>
</feature>
<gene>
    <name evidence="3" type="ORF">AW11_03718</name>
</gene>
<evidence type="ECO:0000313" key="3">
    <source>
        <dbReference type="EMBL" id="EXI84995.1"/>
    </source>
</evidence>
<feature type="transmembrane region" description="Helical" evidence="2">
    <location>
        <begin position="103"/>
        <end position="125"/>
    </location>
</feature>
<keyword evidence="2" id="KW-0812">Transmembrane</keyword>
<dbReference type="InterPro" id="IPR037185">
    <property type="entry name" value="EmrE-like"/>
</dbReference>
<organism evidence="3 4">
    <name type="scientific">Accumulibacter regalis</name>
    <dbReference type="NCBI Taxonomy" id="522306"/>
    <lineage>
        <taxon>Bacteria</taxon>
        <taxon>Pseudomonadati</taxon>
        <taxon>Pseudomonadota</taxon>
        <taxon>Betaproteobacteria</taxon>
        <taxon>Candidatus Accumulibacter</taxon>
    </lineage>
</organism>
<dbReference type="STRING" id="1454004.AW11_03718"/>
<comment type="caution">
    <text evidence="3">The sequence shown here is derived from an EMBL/GenBank/DDBJ whole genome shotgun (WGS) entry which is preliminary data.</text>
</comment>
<dbReference type="EMBL" id="JEMY01000060">
    <property type="protein sequence ID" value="EXI84995.1"/>
    <property type="molecule type" value="Genomic_DNA"/>
</dbReference>
<keyword evidence="4" id="KW-1185">Reference proteome</keyword>
<feature type="region of interest" description="Disordered" evidence="1">
    <location>
        <begin position="239"/>
        <end position="266"/>
    </location>
</feature>
<dbReference type="AlphaFoldDB" id="A0A011Q7A1"/>
<feature type="transmembrane region" description="Helical" evidence="2">
    <location>
        <begin position="44"/>
        <end position="67"/>
    </location>
</feature>
<evidence type="ECO:0000256" key="1">
    <source>
        <dbReference type="SAM" id="MobiDB-lite"/>
    </source>
</evidence>
<accession>A0A011Q7A1</accession>
<feature type="transmembrane region" description="Helical" evidence="2">
    <location>
        <begin position="20"/>
        <end position="38"/>
    </location>
</feature>
<dbReference type="eggNOG" id="COG0697">
    <property type="taxonomic scope" value="Bacteria"/>
</dbReference>
<keyword evidence="2" id="KW-0472">Membrane</keyword>
<name>A0A011Q7A1_ACCRE</name>
<evidence type="ECO:0000313" key="4">
    <source>
        <dbReference type="Proteomes" id="UP000022141"/>
    </source>
</evidence>
<feature type="transmembrane region" description="Helical" evidence="2">
    <location>
        <begin position="161"/>
        <end position="180"/>
    </location>
</feature>
<protein>
    <submittedName>
        <fullName evidence="3">Carboxylate/amino acid/amine transporter</fullName>
    </submittedName>
</protein>
<proteinExistence type="predicted"/>
<feature type="transmembrane region" description="Helical" evidence="2">
    <location>
        <begin position="192"/>
        <end position="214"/>
    </location>
</feature>
<evidence type="ECO:0000256" key="2">
    <source>
        <dbReference type="SAM" id="Phobius"/>
    </source>
</evidence>
<keyword evidence="2" id="KW-1133">Transmembrane helix</keyword>
<dbReference type="Proteomes" id="UP000022141">
    <property type="component" value="Unassembled WGS sequence"/>
</dbReference>
<dbReference type="SUPFAM" id="SSF103481">
    <property type="entry name" value="Multidrug resistance efflux transporter EmrE"/>
    <property type="match status" value="1"/>
</dbReference>
<feature type="compositionally biased region" description="Basic residues" evidence="1">
    <location>
        <begin position="239"/>
        <end position="249"/>
    </location>
</feature>
<feature type="transmembrane region" description="Helical" evidence="2">
    <location>
        <begin position="79"/>
        <end position="97"/>
    </location>
</feature>
<sequence length="367" mass="39860">MKGKARQTAGGSGAREQRLAIGALLGGALIWGVIWYPYRLLRDAGVDGIASSTLTYGVAFVLGRLVFRRSLLAWAPSWTLLWLALAAAACNLGYVLATLSGEVVRVLLLFYLAPLWTVLLSRLLLGERLGRAGAGVVALSLLGAATMLWEPQAGLPAAPDHADWLGLIAGFSFALFNVLSRRAGHLSIESKAMAAFAGVAITGTLLLLVGVGSLRLPAGRQPAPAGSAVALAARRRPRLRAGGRQRHRSVWPGARCRQPRGGHHADRNRLCRRRRLAARRRGAGAARLGGWGADRRRQPVLGAHGRAPGRVPLRSRRLTMARRWRQRYAPQHFLNFLPLPQGQGSLRPTFGVSRRMVLMLRWATQKR</sequence>